<protein>
    <submittedName>
        <fullName evidence="4">Ferric-dicitrate binding protein FerR (Iron transport regulator)</fullName>
    </submittedName>
</protein>
<comment type="caution">
    <text evidence="4">The sequence shown here is derived from an EMBL/GenBank/DDBJ whole genome shotgun (WGS) entry which is preliminary data.</text>
</comment>
<evidence type="ECO:0000313" key="4">
    <source>
        <dbReference type="EMBL" id="NIJ52384.1"/>
    </source>
</evidence>
<keyword evidence="1" id="KW-0812">Transmembrane</keyword>
<accession>A0ABX0UH86</accession>
<dbReference type="PIRSF" id="PIRSF018266">
    <property type="entry name" value="FecR"/>
    <property type="match status" value="1"/>
</dbReference>
<keyword evidence="1" id="KW-0472">Membrane</keyword>
<name>A0ABX0UH86_9BACT</name>
<evidence type="ECO:0000259" key="2">
    <source>
        <dbReference type="Pfam" id="PF04773"/>
    </source>
</evidence>
<feature type="transmembrane region" description="Helical" evidence="1">
    <location>
        <begin position="95"/>
        <end position="117"/>
    </location>
</feature>
<evidence type="ECO:0000259" key="3">
    <source>
        <dbReference type="Pfam" id="PF16344"/>
    </source>
</evidence>
<feature type="domain" description="FecR protein" evidence="2">
    <location>
        <begin position="137"/>
        <end position="218"/>
    </location>
</feature>
<dbReference type="EMBL" id="JAASQJ010000002">
    <property type="protein sequence ID" value="NIJ52384.1"/>
    <property type="molecule type" value="Genomic_DNA"/>
</dbReference>
<dbReference type="PANTHER" id="PTHR30273:SF2">
    <property type="entry name" value="PROTEIN FECR"/>
    <property type="match status" value="1"/>
</dbReference>
<organism evidence="4 5">
    <name type="scientific">Dyadobacter arcticus</name>
    <dbReference type="NCBI Taxonomy" id="1078754"/>
    <lineage>
        <taxon>Bacteria</taxon>
        <taxon>Pseudomonadati</taxon>
        <taxon>Bacteroidota</taxon>
        <taxon>Cytophagia</taxon>
        <taxon>Cytophagales</taxon>
        <taxon>Spirosomataceae</taxon>
        <taxon>Dyadobacter</taxon>
    </lineage>
</organism>
<proteinExistence type="predicted"/>
<dbReference type="InterPro" id="IPR006860">
    <property type="entry name" value="FecR"/>
</dbReference>
<gene>
    <name evidence="4" type="ORF">FHS68_001554</name>
</gene>
<keyword evidence="5" id="KW-1185">Reference proteome</keyword>
<dbReference type="Proteomes" id="UP001179181">
    <property type="component" value="Unassembled WGS sequence"/>
</dbReference>
<keyword evidence="1" id="KW-1133">Transmembrane helix</keyword>
<evidence type="ECO:0000256" key="1">
    <source>
        <dbReference type="SAM" id="Phobius"/>
    </source>
</evidence>
<dbReference type="InterPro" id="IPR012373">
    <property type="entry name" value="Ferrdict_sens_TM"/>
</dbReference>
<dbReference type="Pfam" id="PF16344">
    <property type="entry name" value="FecR_C"/>
    <property type="match status" value="1"/>
</dbReference>
<dbReference type="InterPro" id="IPR032508">
    <property type="entry name" value="FecR_C"/>
</dbReference>
<dbReference type="Gene3D" id="2.60.120.1440">
    <property type="match status" value="1"/>
</dbReference>
<dbReference type="RefSeq" id="WP_167268816.1">
    <property type="nucleotide sequence ID" value="NZ_JAASQJ010000002.1"/>
</dbReference>
<sequence>MKQELNYHIDDLLVKSLLDEATIAEQIEISQWLSESEDNLRYFEHFEMIWTRSKQLATQHHLDENAAWERFKKRTQTGQEDVTVLPLYPKRTFGVLRIAAMITLTACASWLIFLFVFRNADNEQLVVHSGAKTLIDTLPDGSVVTLNKKSTISYPAHFTGKTREVALTGEGFFEVTPDKSKPFIISVNKVIVRVVGTSFNVKESDSETEVIVETGIVEVARDHKMVRLRPMQKVTVNESAGLVKEETREEFHKFYRTGKLVCDGTPLWRLVEILNENFESEIVIGNVSLRDLTINTTFDQTSLESILAVISETLAVKVEHHGKHIILK</sequence>
<reference evidence="4 5" key="1">
    <citation type="submission" date="2020-03" db="EMBL/GenBank/DDBJ databases">
        <title>Genomic Encyclopedia of Type Strains, Phase IV (KMG-IV): sequencing the most valuable type-strain genomes for metagenomic binning, comparative biology and taxonomic classification.</title>
        <authorList>
            <person name="Goeker M."/>
        </authorList>
    </citation>
    <scope>NUCLEOTIDE SEQUENCE [LARGE SCALE GENOMIC DNA]</scope>
    <source>
        <strain evidence="4 5">DSM 102865</strain>
    </source>
</reference>
<dbReference type="PANTHER" id="PTHR30273">
    <property type="entry name" value="PERIPLASMIC SIGNAL SENSOR AND SIGMA FACTOR ACTIVATOR FECR-RELATED"/>
    <property type="match status" value="1"/>
</dbReference>
<evidence type="ECO:0000313" key="5">
    <source>
        <dbReference type="Proteomes" id="UP001179181"/>
    </source>
</evidence>
<feature type="domain" description="Protein FecR C-terminal" evidence="3">
    <location>
        <begin position="260"/>
        <end position="327"/>
    </location>
</feature>
<dbReference type="Gene3D" id="3.55.50.30">
    <property type="match status" value="1"/>
</dbReference>
<dbReference type="Pfam" id="PF04773">
    <property type="entry name" value="FecR"/>
    <property type="match status" value="1"/>
</dbReference>